<reference evidence="1" key="2">
    <citation type="journal article" date="2015" name="Data Brief">
        <title>Shoot transcriptome of the giant reed, Arundo donax.</title>
        <authorList>
            <person name="Barrero R.A."/>
            <person name="Guerrero F.D."/>
            <person name="Moolhuijzen P."/>
            <person name="Goolsby J.A."/>
            <person name="Tidwell J."/>
            <person name="Bellgard S.E."/>
            <person name="Bellgard M.I."/>
        </authorList>
    </citation>
    <scope>NUCLEOTIDE SEQUENCE</scope>
    <source>
        <tissue evidence="1">Shoot tissue taken approximately 20 cm above the soil surface</tissue>
    </source>
</reference>
<accession>A0A0A8YQ55</accession>
<sequence length="30" mass="3460">MHCFQSENNTCNYLPLTYTSIVQKDSSTSF</sequence>
<organism evidence="1">
    <name type="scientific">Arundo donax</name>
    <name type="common">Giant reed</name>
    <name type="synonym">Donax arundinaceus</name>
    <dbReference type="NCBI Taxonomy" id="35708"/>
    <lineage>
        <taxon>Eukaryota</taxon>
        <taxon>Viridiplantae</taxon>
        <taxon>Streptophyta</taxon>
        <taxon>Embryophyta</taxon>
        <taxon>Tracheophyta</taxon>
        <taxon>Spermatophyta</taxon>
        <taxon>Magnoliopsida</taxon>
        <taxon>Liliopsida</taxon>
        <taxon>Poales</taxon>
        <taxon>Poaceae</taxon>
        <taxon>PACMAD clade</taxon>
        <taxon>Arundinoideae</taxon>
        <taxon>Arundineae</taxon>
        <taxon>Arundo</taxon>
    </lineage>
</organism>
<dbReference type="EMBL" id="GBRH01268991">
    <property type="protein sequence ID" value="JAD28904.1"/>
    <property type="molecule type" value="Transcribed_RNA"/>
</dbReference>
<evidence type="ECO:0000313" key="1">
    <source>
        <dbReference type="EMBL" id="JAD28904.1"/>
    </source>
</evidence>
<proteinExistence type="predicted"/>
<protein>
    <submittedName>
        <fullName evidence="1">Uncharacterized protein</fullName>
    </submittedName>
</protein>
<reference evidence="1" key="1">
    <citation type="submission" date="2014-09" db="EMBL/GenBank/DDBJ databases">
        <authorList>
            <person name="Magalhaes I.L.F."/>
            <person name="Oliveira U."/>
            <person name="Santos F.R."/>
            <person name="Vidigal T.H.D.A."/>
            <person name="Brescovit A.D."/>
            <person name="Santos A.J."/>
        </authorList>
    </citation>
    <scope>NUCLEOTIDE SEQUENCE</scope>
    <source>
        <tissue evidence="1">Shoot tissue taken approximately 20 cm above the soil surface</tissue>
    </source>
</reference>
<dbReference type="AlphaFoldDB" id="A0A0A8YQ55"/>
<name>A0A0A8YQ55_ARUDO</name>